<dbReference type="InterPro" id="IPR036282">
    <property type="entry name" value="Glutathione-S-Trfase_C_sf"/>
</dbReference>
<dbReference type="InterPro" id="IPR036249">
    <property type="entry name" value="Thioredoxin-like_sf"/>
</dbReference>
<accession>A0A8T2QZS6</accession>
<dbReference type="SUPFAM" id="SSF47616">
    <property type="entry name" value="GST C-terminal domain-like"/>
    <property type="match status" value="1"/>
</dbReference>
<evidence type="ECO:0000313" key="7">
    <source>
        <dbReference type="EMBL" id="KAH7289516.1"/>
    </source>
</evidence>
<protein>
    <recommendedName>
        <fullName evidence="1">glutathione transferase</fullName>
        <ecNumber evidence="1">2.5.1.18</ecNumber>
    </recommendedName>
</protein>
<evidence type="ECO:0000259" key="6">
    <source>
        <dbReference type="PROSITE" id="PS50405"/>
    </source>
</evidence>
<dbReference type="CDD" id="cd03185">
    <property type="entry name" value="GST_C_Tau"/>
    <property type="match status" value="1"/>
</dbReference>
<organism evidence="7 8">
    <name type="scientific">Ceratopteris richardii</name>
    <name type="common">Triangle waterfern</name>
    <dbReference type="NCBI Taxonomy" id="49495"/>
    <lineage>
        <taxon>Eukaryota</taxon>
        <taxon>Viridiplantae</taxon>
        <taxon>Streptophyta</taxon>
        <taxon>Embryophyta</taxon>
        <taxon>Tracheophyta</taxon>
        <taxon>Polypodiopsida</taxon>
        <taxon>Polypodiidae</taxon>
        <taxon>Polypodiales</taxon>
        <taxon>Pteridineae</taxon>
        <taxon>Pteridaceae</taxon>
        <taxon>Parkerioideae</taxon>
        <taxon>Ceratopteris</taxon>
    </lineage>
</organism>
<dbReference type="SFLD" id="SFLDG00358">
    <property type="entry name" value="Main_(cytGST)"/>
    <property type="match status" value="1"/>
</dbReference>
<dbReference type="PANTHER" id="PTHR11260">
    <property type="entry name" value="GLUTATHIONE S-TRANSFERASE, GST, SUPERFAMILY, GST DOMAIN CONTAINING"/>
    <property type="match status" value="1"/>
</dbReference>
<evidence type="ECO:0000256" key="3">
    <source>
        <dbReference type="ARBA" id="ARBA00025743"/>
    </source>
</evidence>
<feature type="domain" description="GST N-terminal" evidence="5">
    <location>
        <begin position="2"/>
        <end position="81"/>
    </location>
</feature>
<dbReference type="PROSITE" id="PS50405">
    <property type="entry name" value="GST_CTER"/>
    <property type="match status" value="1"/>
</dbReference>
<feature type="domain" description="GST C-terminal" evidence="6">
    <location>
        <begin position="90"/>
        <end position="222"/>
    </location>
</feature>
<dbReference type="PANTHER" id="PTHR11260:SF781">
    <property type="entry name" value="GLUTATHIONE S-TRANSFERASE U19"/>
    <property type="match status" value="1"/>
</dbReference>
<dbReference type="SUPFAM" id="SSF52833">
    <property type="entry name" value="Thioredoxin-like"/>
    <property type="match status" value="1"/>
</dbReference>
<dbReference type="InterPro" id="IPR040079">
    <property type="entry name" value="Glutathione_S-Trfase"/>
</dbReference>
<dbReference type="Gene3D" id="1.20.1050.10">
    <property type="match status" value="1"/>
</dbReference>
<evidence type="ECO:0000259" key="5">
    <source>
        <dbReference type="PROSITE" id="PS50404"/>
    </source>
</evidence>
<gene>
    <name evidence="7" type="ORF">KP509_30G006900</name>
</gene>
<dbReference type="GO" id="GO:0006749">
    <property type="term" value="P:glutathione metabolic process"/>
    <property type="evidence" value="ECO:0007669"/>
    <property type="project" value="InterPro"/>
</dbReference>
<dbReference type="PROSITE" id="PS50404">
    <property type="entry name" value="GST_NTER"/>
    <property type="match status" value="1"/>
</dbReference>
<dbReference type="GO" id="GO:0004364">
    <property type="term" value="F:glutathione transferase activity"/>
    <property type="evidence" value="ECO:0007669"/>
    <property type="project" value="UniProtKB-EC"/>
</dbReference>
<name>A0A8T2QZS6_CERRI</name>
<reference evidence="7" key="1">
    <citation type="submission" date="2021-08" db="EMBL/GenBank/DDBJ databases">
        <title>WGS assembly of Ceratopteris richardii.</title>
        <authorList>
            <person name="Marchant D.B."/>
            <person name="Chen G."/>
            <person name="Jenkins J."/>
            <person name="Shu S."/>
            <person name="Leebens-Mack J."/>
            <person name="Grimwood J."/>
            <person name="Schmutz J."/>
            <person name="Soltis P."/>
            <person name="Soltis D."/>
            <person name="Chen Z.-H."/>
        </authorList>
    </citation>
    <scope>NUCLEOTIDE SEQUENCE</scope>
    <source>
        <strain evidence="7">Whitten #5841</strain>
        <tissue evidence="7">Leaf</tissue>
    </source>
</reference>
<dbReference type="Gene3D" id="3.40.30.10">
    <property type="entry name" value="Glutaredoxin"/>
    <property type="match status" value="1"/>
</dbReference>
<dbReference type="Pfam" id="PF13410">
    <property type="entry name" value="GST_C_2"/>
    <property type="match status" value="1"/>
</dbReference>
<keyword evidence="2" id="KW-0808">Transferase</keyword>
<comment type="catalytic activity">
    <reaction evidence="4">
        <text>RX + glutathione = an S-substituted glutathione + a halide anion + H(+)</text>
        <dbReference type="Rhea" id="RHEA:16437"/>
        <dbReference type="ChEBI" id="CHEBI:15378"/>
        <dbReference type="ChEBI" id="CHEBI:16042"/>
        <dbReference type="ChEBI" id="CHEBI:17792"/>
        <dbReference type="ChEBI" id="CHEBI:57925"/>
        <dbReference type="ChEBI" id="CHEBI:90779"/>
        <dbReference type="EC" id="2.5.1.18"/>
    </reaction>
</comment>
<dbReference type="InterPro" id="IPR045073">
    <property type="entry name" value="Omega/Tau-like"/>
</dbReference>
<evidence type="ECO:0000256" key="1">
    <source>
        <dbReference type="ARBA" id="ARBA00012452"/>
    </source>
</evidence>
<proteinExistence type="inferred from homology"/>
<dbReference type="Pfam" id="PF02798">
    <property type="entry name" value="GST_N"/>
    <property type="match status" value="1"/>
</dbReference>
<keyword evidence="8" id="KW-1185">Reference proteome</keyword>
<dbReference type="EMBL" id="CM035435">
    <property type="protein sequence ID" value="KAH7289516.1"/>
    <property type="molecule type" value="Genomic_DNA"/>
</dbReference>
<dbReference type="OrthoDB" id="4951845at2759"/>
<dbReference type="AlphaFoldDB" id="A0A8T2QZS6"/>
<evidence type="ECO:0000313" key="8">
    <source>
        <dbReference type="Proteomes" id="UP000825935"/>
    </source>
</evidence>
<comment type="caution">
    <text evidence="7">The sequence shown here is derived from an EMBL/GenBank/DDBJ whole genome shotgun (WGS) entry which is preliminary data.</text>
</comment>
<evidence type="ECO:0000256" key="4">
    <source>
        <dbReference type="ARBA" id="ARBA00047960"/>
    </source>
</evidence>
<dbReference type="SFLD" id="SFLDG01152">
    <property type="entry name" value="Main.3:_Omega-_and_Tau-like"/>
    <property type="match status" value="1"/>
</dbReference>
<dbReference type="InterPro" id="IPR004045">
    <property type="entry name" value="Glutathione_S-Trfase_N"/>
</dbReference>
<dbReference type="SFLD" id="SFLDS00019">
    <property type="entry name" value="Glutathione_Transferase_(cytos"/>
    <property type="match status" value="1"/>
</dbReference>
<sequence>MAEVQLLSLWASPFVMRAEVALVLKGVEYEKVPQDLASKSELLLTSNPVYKKVPVLLHNGKSVCESSIIAQYVDEAFPAPKDGVDLLPSDAYGKAMARFWADYIDKKVFDGVFALLKSAWKSEEEKKAAFENLLSTMQTLEFGLAEIGGEGPFFSGGSMGLVDVMLVPMLAWLPPIEEAAGLQIPFAERFPRLEAWFAACKGHDVASVLPSSTKLSEFITQAILPKYSS</sequence>
<dbReference type="Proteomes" id="UP000825935">
    <property type="component" value="Chromosome 30"/>
</dbReference>
<evidence type="ECO:0000256" key="2">
    <source>
        <dbReference type="ARBA" id="ARBA00022679"/>
    </source>
</evidence>
<dbReference type="GO" id="GO:0005737">
    <property type="term" value="C:cytoplasm"/>
    <property type="evidence" value="ECO:0007669"/>
    <property type="project" value="TreeGrafter"/>
</dbReference>
<dbReference type="OMA" id="AWFAACK"/>
<dbReference type="CDD" id="cd03058">
    <property type="entry name" value="GST_N_Tau"/>
    <property type="match status" value="1"/>
</dbReference>
<dbReference type="FunFam" id="3.40.30.10:FF:000044">
    <property type="entry name" value="Glutathione S-transferase GSTU6"/>
    <property type="match status" value="1"/>
</dbReference>
<dbReference type="InterPro" id="IPR010987">
    <property type="entry name" value="Glutathione-S-Trfase_C-like"/>
</dbReference>
<comment type="similarity">
    <text evidence="3">Belongs to the GST superfamily. Tau family.</text>
</comment>
<dbReference type="InterPro" id="IPR045074">
    <property type="entry name" value="GST_C_Tau"/>
</dbReference>
<dbReference type="EC" id="2.5.1.18" evidence="1"/>